<keyword evidence="3" id="KW-1185">Reference proteome</keyword>
<dbReference type="Proteomes" id="UP000054564">
    <property type="component" value="Unassembled WGS sequence"/>
</dbReference>
<feature type="signal peptide" evidence="1">
    <location>
        <begin position="1"/>
        <end position="20"/>
    </location>
</feature>
<evidence type="ECO:0000313" key="3">
    <source>
        <dbReference type="Proteomes" id="UP000054564"/>
    </source>
</evidence>
<feature type="chain" id="PRO_5005550415" description="Secreted protein" evidence="1">
    <location>
        <begin position="21"/>
        <end position="113"/>
    </location>
</feature>
<protein>
    <recommendedName>
        <fullName evidence="4">Secreted protein</fullName>
    </recommendedName>
</protein>
<sequence length="113" mass="12071">MNFLALIICLACAATPAVLAARAPTTPDPKTTVAFTCADARDRPIGWCVSKDPSKPTEGYNYVLANRVGLAGNLNYNCIGKPFGDNSMCCILNFKPKKNGLTMPSDGDCQIKK</sequence>
<dbReference type="OrthoDB" id="10489829at2759"/>
<dbReference type="AlphaFoldDB" id="A0A0L0VSI1"/>
<evidence type="ECO:0000313" key="2">
    <source>
        <dbReference type="EMBL" id="KNF02243.1"/>
    </source>
</evidence>
<proteinExistence type="predicted"/>
<dbReference type="EMBL" id="AJIL01000024">
    <property type="protein sequence ID" value="KNF02243.1"/>
    <property type="molecule type" value="Genomic_DNA"/>
</dbReference>
<reference evidence="3" key="1">
    <citation type="submission" date="2014-03" db="EMBL/GenBank/DDBJ databases">
        <title>The Genome Sequence of Puccinia striiformis f. sp. tritici PST-78.</title>
        <authorList>
            <consortium name="The Broad Institute Genome Sequencing Platform"/>
            <person name="Cuomo C."/>
            <person name="Hulbert S."/>
            <person name="Chen X."/>
            <person name="Walker B."/>
            <person name="Young S.K."/>
            <person name="Zeng Q."/>
            <person name="Gargeya S."/>
            <person name="Fitzgerald M."/>
            <person name="Haas B."/>
            <person name="Abouelleil A."/>
            <person name="Alvarado L."/>
            <person name="Arachchi H.M."/>
            <person name="Berlin A.M."/>
            <person name="Chapman S.B."/>
            <person name="Goldberg J."/>
            <person name="Griggs A."/>
            <person name="Gujja S."/>
            <person name="Hansen M."/>
            <person name="Howarth C."/>
            <person name="Imamovic A."/>
            <person name="Larimer J."/>
            <person name="McCowan C."/>
            <person name="Montmayeur A."/>
            <person name="Murphy C."/>
            <person name="Neiman D."/>
            <person name="Pearson M."/>
            <person name="Priest M."/>
            <person name="Roberts A."/>
            <person name="Saif S."/>
            <person name="Shea T."/>
            <person name="Sisk P."/>
            <person name="Sykes S."/>
            <person name="Wortman J."/>
            <person name="Nusbaum C."/>
            <person name="Birren B."/>
        </authorList>
    </citation>
    <scope>NUCLEOTIDE SEQUENCE [LARGE SCALE GENOMIC DNA]</scope>
    <source>
        <strain evidence="3">race PST-78</strain>
    </source>
</reference>
<accession>A0A0L0VSI1</accession>
<evidence type="ECO:0000256" key="1">
    <source>
        <dbReference type="SAM" id="SignalP"/>
    </source>
</evidence>
<organism evidence="2 3">
    <name type="scientific">Puccinia striiformis f. sp. tritici PST-78</name>
    <dbReference type="NCBI Taxonomy" id="1165861"/>
    <lineage>
        <taxon>Eukaryota</taxon>
        <taxon>Fungi</taxon>
        <taxon>Dikarya</taxon>
        <taxon>Basidiomycota</taxon>
        <taxon>Pucciniomycotina</taxon>
        <taxon>Pucciniomycetes</taxon>
        <taxon>Pucciniales</taxon>
        <taxon>Pucciniaceae</taxon>
        <taxon>Puccinia</taxon>
    </lineage>
</organism>
<keyword evidence="1" id="KW-0732">Signal</keyword>
<name>A0A0L0VSI1_9BASI</name>
<gene>
    <name evidence="2" type="ORF">PSTG_04454</name>
</gene>
<evidence type="ECO:0008006" key="4">
    <source>
        <dbReference type="Google" id="ProtNLM"/>
    </source>
</evidence>
<comment type="caution">
    <text evidence="2">The sequence shown here is derived from an EMBL/GenBank/DDBJ whole genome shotgun (WGS) entry which is preliminary data.</text>
</comment>